<dbReference type="EMBL" id="JBHSOD010000039">
    <property type="protein sequence ID" value="MFC5888399.1"/>
    <property type="molecule type" value="Genomic_DNA"/>
</dbReference>
<feature type="transmembrane region" description="Helical" evidence="8">
    <location>
        <begin position="141"/>
        <end position="162"/>
    </location>
</feature>
<dbReference type="Gene3D" id="1.10.287.70">
    <property type="match status" value="1"/>
</dbReference>
<comment type="caution">
    <text evidence="10">The sequence shown here is derived from an EMBL/GenBank/DDBJ whole genome shotgun (WGS) entry which is preliminary data.</text>
</comment>
<sequence>MSSNQPPPSRAQIDTRAWLLLVGSSTLLMVVYFTIPLRSVGTDHPVLGWLLFVAALVVLSALLMARMSDVVRGTGRHPGVWLVFLICLSMTIFAATYYVLGSKPDEFVGLESRLDALYFTIVTMSTVGYGDITPAGQAPRLVVMLQIAYNFVFLAAAAGVLSRQIRTGMETRTRRRHPEDGA</sequence>
<keyword evidence="7 10" id="KW-0407">Ion channel</keyword>
<evidence type="ECO:0000256" key="2">
    <source>
        <dbReference type="ARBA" id="ARBA00022448"/>
    </source>
</evidence>
<evidence type="ECO:0000256" key="1">
    <source>
        <dbReference type="ARBA" id="ARBA00004141"/>
    </source>
</evidence>
<evidence type="ECO:0000256" key="6">
    <source>
        <dbReference type="ARBA" id="ARBA00023136"/>
    </source>
</evidence>
<dbReference type="SUPFAM" id="SSF81324">
    <property type="entry name" value="Voltage-gated potassium channels"/>
    <property type="match status" value="1"/>
</dbReference>
<dbReference type="GO" id="GO:0034220">
    <property type="term" value="P:monoatomic ion transmembrane transport"/>
    <property type="evidence" value="ECO:0007669"/>
    <property type="project" value="UniProtKB-KW"/>
</dbReference>
<organism evidence="10 11">
    <name type="scientific">Kitasatospora aburaviensis</name>
    <dbReference type="NCBI Taxonomy" id="67265"/>
    <lineage>
        <taxon>Bacteria</taxon>
        <taxon>Bacillati</taxon>
        <taxon>Actinomycetota</taxon>
        <taxon>Actinomycetes</taxon>
        <taxon>Kitasatosporales</taxon>
        <taxon>Streptomycetaceae</taxon>
        <taxon>Kitasatospora</taxon>
    </lineage>
</organism>
<keyword evidence="6 8" id="KW-0472">Membrane</keyword>
<keyword evidence="4 8" id="KW-1133">Transmembrane helix</keyword>
<feature type="transmembrane region" description="Helical" evidence="8">
    <location>
        <begin position="47"/>
        <end position="67"/>
    </location>
</feature>
<comment type="subcellular location">
    <subcellularLocation>
        <location evidence="1">Membrane</location>
        <topology evidence="1">Multi-pass membrane protein</topology>
    </subcellularLocation>
</comment>
<keyword evidence="3 8" id="KW-0812">Transmembrane</keyword>
<evidence type="ECO:0000313" key="10">
    <source>
        <dbReference type="EMBL" id="MFC5888399.1"/>
    </source>
</evidence>
<proteinExistence type="predicted"/>
<dbReference type="InterPro" id="IPR013099">
    <property type="entry name" value="K_chnl_dom"/>
</dbReference>
<evidence type="ECO:0000256" key="3">
    <source>
        <dbReference type="ARBA" id="ARBA00022692"/>
    </source>
</evidence>
<feature type="transmembrane region" description="Helical" evidence="8">
    <location>
        <begin position="17"/>
        <end position="35"/>
    </location>
</feature>
<feature type="transmembrane region" description="Helical" evidence="8">
    <location>
        <begin position="79"/>
        <end position="100"/>
    </location>
</feature>
<dbReference type="Proteomes" id="UP001596067">
    <property type="component" value="Unassembled WGS sequence"/>
</dbReference>
<evidence type="ECO:0000256" key="4">
    <source>
        <dbReference type="ARBA" id="ARBA00022989"/>
    </source>
</evidence>
<evidence type="ECO:0000256" key="8">
    <source>
        <dbReference type="SAM" id="Phobius"/>
    </source>
</evidence>
<protein>
    <submittedName>
        <fullName evidence="10">Potassium channel family protein</fullName>
    </submittedName>
</protein>
<evidence type="ECO:0000256" key="5">
    <source>
        <dbReference type="ARBA" id="ARBA00023065"/>
    </source>
</evidence>
<evidence type="ECO:0000313" key="11">
    <source>
        <dbReference type="Proteomes" id="UP001596067"/>
    </source>
</evidence>
<keyword evidence="2" id="KW-0813">Transport</keyword>
<dbReference type="InterPro" id="IPR028325">
    <property type="entry name" value="VG_K_chnl"/>
</dbReference>
<dbReference type="RefSeq" id="WP_313764427.1">
    <property type="nucleotide sequence ID" value="NZ_BAAAVH010000109.1"/>
</dbReference>
<keyword evidence="5" id="KW-0406">Ion transport</keyword>
<reference evidence="11" key="1">
    <citation type="journal article" date="2019" name="Int. J. Syst. Evol. Microbiol.">
        <title>The Global Catalogue of Microorganisms (GCM) 10K type strain sequencing project: providing services to taxonomists for standard genome sequencing and annotation.</title>
        <authorList>
            <consortium name="The Broad Institute Genomics Platform"/>
            <consortium name="The Broad Institute Genome Sequencing Center for Infectious Disease"/>
            <person name="Wu L."/>
            <person name="Ma J."/>
        </authorList>
    </citation>
    <scope>NUCLEOTIDE SEQUENCE [LARGE SCALE GENOMIC DNA]</scope>
    <source>
        <strain evidence="11">CGMCC 4.1469</strain>
    </source>
</reference>
<evidence type="ECO:0000259" key="9">
    <source>
        <dbReference type="Pfam" id="PF07885"/>
    </source>
</evidence>
<feature type="domain" description="Potassium channel" evidence="9">
    <location>
        <begin position="86"/>
        <end position="165"/>
    </location>
</feature>
<evidence type="ECO:0000256" key="7">
    <source>
        <dbReference type="ARBA" id="ARBA00023303"/>
    </source>
</evidence>
<gene>
    <name evidence="10" type="ORF">ACFP0N_25870</name>
</gene>
<accession>A0ABW1F5L2</accession>
<keyword evidence="11" id="KW-1185">Reference proteome</keyword>
<dbReference type="PANTHER" id="PTHR11537:SF254">
    <property type="entry name" value="POTASSIUM VOLTAGE-GATED CHANNEL PROTEIN SHAB"/>
    <property type="match status" value="1"/>
</dbReference>
<dbReference type="PANTHER" id="PTHR11537">
    <property type="entry name" value="VOLTAGE-GATED POTASSIUM CHANNEL"/>
    <property type="match status" value="1"/>
</dbReference>
<name>A0ABW1F5L2_9ACTN</name>
<dbReference type="Pfam" id="PF07885">
    <property type="entry name" value="Ion_trans_2"/>
    <property type="match status" value="1"/>
</dbReference>